<feature type="transmembrane region" description="Helical" evidence="1">
    <location>
        <begin position="177"/>
        <end position="202"/>
    </location>
</feature>
<evidence type="ECO:0008006" key="4">
    <source>
        <dbReference type="Google" id="ProtNLM"/>
    </source>
</evidence>
<proteinExistence type="predicted"/>
<keyword evidence="3" id="KW-1185">Reference proteome</keyword>
<feature type="transmembrane region" description="Helical" evidence="1">
    <location>
        <begin position="21"/>
        <end position="43"/>
    </location>
</feature>
<comment type="caution">
    <text evidence="2">The sequence shown here is derived from an EMBL/GenBank/DDBJ whole genome shotgun (WGS) entry which is preliminary data.</text>
</comment>
<feature type="transmembrane region" description="Helical" evidence="1">
    <location>
        <begin position="222"/>
        <end position="244"/>
    </location>
</feature>
<accession>A0ABU5ZRG0</accession>
<organism evidence="2 3">
    <name type="scientific">Aquimarina gracilis</name>
    <dbReference type="NCBI Taxonomy" id="874422"/>
    <lineage>
        <taxon>Bacteria</taxon>
        <taxon>Pseudomonadati</taxon>
        <taxon>Bacteroidota</taxon>
        <taxon>Flavobacteriia</taxon>
        <taxon>Flavobacteriales</taxon>
        <taxon>Flavobacteriaceae</taxon>
        <taxon>Aquimarina</taxon>
    </lineage>
</organism>
<sequence>MQEFNGKRIVGLIYRNIVLQKGAIITALLVAGGLIFIGSLLSMRGGDHLVEPNEFIVMFSILFLTLGLLFTFSIFKELHNNKVNHFYFLLPTSAYERIIASWLISNVIYIVVFTFFAFIVGQLAIVICSVFPSTNLHVLPVFSEAYWNLVKFYFFAQPAFLLGAVTFSKNRIGKTLLVALITVFCVFMYNLILCFSFTGGAFDVFTSDPFSTDAFSLAKEDLSGLGALLFSIVLGPMMLLAAYFKLTEKEVR</sequence>
<feature type="transmembrane region" description="Helical" evidence="1">
    <location>
        <begin position="145"/>
        <end position="165"/>
    </location>
</feature>
<evidence type="ECO:0000256" key="1">
    <source>
        <dbReference type="SAM" id="Phobius"/>
    </source>
</evidence>
<feature type="transmembrane region" description="Helical" evidence="1">
    <location>
        <begin position="55"/>
        <end position="75"/>
    </location>
</feature>
<name>A0ABU5ZRG0_9FLAO</name>
<reference evidence="2 3" key="1">
    <citation type="journal article" date="2013" name="Int. J. Syst. Evol. Microbiol.">
        <title>Aquimarina gracilis sp. nov., isolated from the gut microflora of a mussel, Mytilus coruscus, and emended description of Aquimarina spongiae.</title>
        <authorList>
            <person name="Park S.C."/>
            <person name="Choe H.N."/>
            <person name="Baik K.S."/>
            <person name="Seong C.N."/>
        </authorList>
    </citation>
    <scope>NUCLEOTIDE SEQUENCE [LARGE SCALE GENOMIC DNA]</scope>
    <source>
        <strain evidence="2 3">PSC32</strain>
    </source>
</reference>
<keyword evidence="1" id="KW-0812">Transmembrane</keyword>
<keyword evidence="1" id="KW-1133">Transmembrane helix</keyword>
<evidence type="ECO:0000313" key="2">
    <source>
        <dbReference type="EMBL" id="MEB3344524.1"/>
    </source>
</evidence>
<dbReference type="Proteomes" id="UP001327027">
    <property type="component" value="Unassembled WGS sequence"/>
</dbReference>
<protein>
    <recommendedName>
        <fullName evidence="4">ABC-2 type transport system permease protein</fullName>
    </recommendedName>
</protein>
<feature type="transmembrane region" description="Helical" evidence="1">
    <location>
        <begin position="107"/>
        <end position="133"/>
    </location>
</feature>
<dbReference type="EMBL" id="JAYKLX010000002">
    <property type="protein sequence ID" value="MEB3344524.1"/>
    <property type="molecule type" value="Genomic_DNA"/>
</dbReference>
<evidence type="ECO:0000313" key="3">
    <source>
        <dbReference type="Proteomes" id="UP001327027"/>
    </source>
</evidence>
<dbReference type="RefSeq" id="WP_324178568.1">
    <property type="nucleotide sequence ID" value="NZ_BAABAW010000003.1"/>
</dbReference>
<keyword evidence="1" id="KW-0472">Membrane</keyword>
<gene>
    <name evidence="2" type="ORF">U6A24_03575</name>
</gene>